<feature type="signal peptide" evidence="11">
    <location>
        <begin position="1"/>
        <end position="24"/>
    </location>
</feature>
<evidence type="ECO:0000256" key="7">
    <source>
        <dbReference type="PIRSR" id="PIRSR618044-1"/>
    </source>
</evidence>
<dbReference type="Gene3D" id="3.40.710.10">
    <property type="entry name" value="DD-peptidase/beta-lactamase superfamily"/>
    <property type="match status" value="1"/>
</dbReference>
<feature type="active site" evidence="7">
    <location>
        <position position="111"/>
    </location>
</feature>
<name>A0A371XFU8_9HYPH</name>
<evidence type="ECO:0000256" key="1">
    <source>
        <dbReference type="ARBA" id="ARBA00007164"/>
    </source>
</evidence>
<dbReference type="Proteomes" id="UP000262379">
    <property type="component" value="Unassembled WGS sequence"/>
</dbReference>
<feature type="binding site" evidence="8">
    <location>
        <position position="213"/>
    </location>
    <ligand>
        <name>substrate</name>
    </ligand>
</feature>
<dbReference type="GO" id="GO:0006508">
    <property type="term" value="P:proteolysis"/>
    <property type="evidence" value="ECO:0007669"/>
    <property type="project" value="InterPro"/>
</dbReference>
<dbReference type="PANTHER" id="PTHR21581">
    <property type="entry name" value="D-ALANYL-D-ALANINE CARBOXYPEPTIDASE"/>
    <property type="match status" value="1"/>
</dbReference>
<feature type="compositionally biased region" description="Basic and acidic residues" evidence="10">
    <location>
        <begin position="307"/>
        <end position="324"/>
    </location>
</feature>
<keyword evidence="14" id="KW-1185">Reference proteome</keyword>
<feature type="domain" description="Peptidase S11 D-alanyl-D-alanine carboxypeptidase A N-terminal" evidence="12">
    <location>
        <begin position="24"/>
        <end position="243"/>
    </location>
</feature>
<evidence type="ECO:0000256" key="5">
    <source>
        <dbReference type="ARBA" id="ARBA00022984"/>
    </source>
</evidence>
<keyword evidence="13" id="KW-0645">Protease</keyword>
<evidence type="ECO:0000256" key="11">
    <source>
        <dbReference type="SAM" id="SignalP"/>
    </source>
</evidence>
<keyword evidence="6" id="KW-0961">Cell wall biogenesis/degradation</keyword>
<dbReference type="InterPro" id="IPR001967">
    <property type="entry name" value="Peptidase_S11_N"/>
</dbReference>
<dbReference type="GO" id="GO:0009252">
    <property type="term" value="P:peptidoglycan biosynthetic process"/>
    <property type="evidence" value="ECO:0007669"/>
    <property type="project" value="UniProtKB-KW"/>
</dbReference>
<protein>
    <submittedName>
        <fullName evidence="13">D-alanyl-D-alanine carboxypeptidase</fullName>
    </submittedName>
</protein>
<dbReference type="GO" id="GO:0071555">
    <property type="term" value="P:cell wall organization"/>
    <property type="evidence" value="ECO:0007669"/>
    <property type="project" value="UniProtKB-KW"/>
</dbReference>
<dbReference type="InterPro" id="IPR018044">
    <property type="entry name" value="Peptidase_S11"/>
</dbReference>
<feature type="active site" description="Proton acceptor" evidence="7">
    <location>
        <position position="54"/>
    </location>
</feature>
<dbReference type="PRINTS" id="PR00725">
    <property type="entry name" value="DADACBPTASE1"/>
</dbReference>
<evidence type="ECO:0000256" key="4">
    <source>
        <dbReference type="ARBA" id="ARBA00022960"/>
    </source>
</evidence>
<feature type="region of interest" description="Disordered" evidence="10">
    <location>
        <begin position="287"/>
        <end position="383"/>
    </location>
</feature>
<dbReference type="RefSeq" id="WP_116623740.1">
    <property type="nucleotide sequence ID" value="NZ_QURN01000006.1"/>
</dbReference>
<accession>A0A371XFU8</accession>
<dbReference type="InterPro" id="IPR012338">
    <property type="entry name" value="Beta-lactam/transpept-like"/>
</dbReference>
<dbReference type="PANTHER" id="PTHR21581:SF6">
    <property type="entry name" value="TRAFFICKING PROTEIN PARTICLE COMPLEX SUBUNIT 12"/>
    <property type="match status" value="1"/>
</dbReference>
<evidence type="ECO:0000313" key="14">
    <source>
        <dbReference type="Proteomes" id="UP000262379"/>
    </source>
</evidence>
<evidence type="ECO:0000256" key="6">
    <source>
        <dbReference type="ARBA" id="ARBA00023316"/>
    </source>
</evidence>
<evidence type="ECO:0000313" key="13">
    <source>
        <dbReference type="EMBL" id="RFC67904.1"/>
    </source>
</evidence>
<evidence type="ECO:0000259" key="12">
    <source>
        <dbReference type="Pfam" id="PF00768"/>
    </source>
</evidence>
<evidence type="ECO:0000256" key="2">
    <source>
        <dbReference type="ARBA" id="ARBA00022729"/>
    </source>
</evidence>
<reference evidence="14" key="1">
    <citation type="submission" date="2018-08" db="EMBL/GenBank/DDBJ databases">
        <authorList>
            <person name="Im W.T."/>
        </authorList>
    </citation>
    <scope>NUCLEOTIDE SEQUENCE [LARGE SCALE GENOMIC DNA]</scope>
    <source>
        <strain evidence="14">LA-28</strain>
    </source>
</reference>
<keyword evidence="13" id="KW-0121">Carboxypeptidase</keyword>
<keyword evidence="3" id="KW-0378">Hydrolase</keyword>
<evidence type="ECO:0000256" key="3">
    <source>
        <dbReference type="ARBA" id="ARBA00022801"/>
    </source>
</evidence>
<keyword evidence="2 11" id="KW-0732">Signal</keyword>
<comment type="caution">
    <text evidence="13">The sequence shown here is derived from an EMBL/GenBank/DDBJ whole genome shotgun (WGS) entry which is preliminary data.</text>
</comment>
<evidence type="ECO:0000256" key="8">
    <source>
        <dbReference type="PIRSR" id="PIRSR618044-2"/>
    </source>
</evidence>
<keyword evidence="4" id="KW-0133">Cell shape</keyword>
<feature type="chain" id="PRO_5016835548" evidence="11">
    <location>
        <begin position="25"/>
        <end position="383"/>
    </location>
</feature>
<dbReference type="EMBL" id="QURN01000006">
    <property type="protein sequence ID" value="RFC67904.1"/>
    <property type="molecule type" value="Genomic_DNA"/>
</dbReference>
<dbReference type="GO" id="GO:0009002">
    <property type="term" value="F:serine-type D-Ala-D-Ala carboxypeptidase activity"/>
    <property type="evidence" value="ECO:0007669"/>
    <property type="project" value="InterPro"/>
</dbReference>
<proteinExistence type="inferred from homology"/>
<evidence type="ECO:0000256" key="10">
    <source>
        <dbReference type="SAM" id="MobiDB-lite"/>
    </source>
</evidence>
<keyword evidence="5" id="KW-0573">Peptidoglycan synthesis</keyword>
<evidence type="ECO:0000256" key="9">
    <source>
        <dbReference type="RuleBase" id="RU004016"/>
    </source>
</evidence>
<dbReference type="Pfam" id="PF00768">
    <property type="entry name" value="Peptidase_S11"/>
    <property type="match status" value="1"/>
</dbReference>
<dbReference type="GO" id="GO:0008360">
    <property type="term" value="P:regulation of cell shape"/>
    <property type="evidence" value="ECO:0007669"/>
    <property type="project" value="UniProtKB-KW"/>
</dbReference>
<dbReference type="AlphaFoldDB" id="A0A371XFU8"/>
<dbReference type="SUPFAM" id="SSF56601">
    <property type="entry name" value="beta-lactamase/transpeptidase-like"/>
    <property type="match status" value="1"/>
</dbReference>
<gene>
    <name evidence="13" type="ORF">DY251_10010</name>
</gene>
<feature type="active site" description="Acyl-ester intermediate" evidence="7">
    <location>
        <position position="51"/>
    </location>
</feature>
<sequence length="383" mass="40861">MRPNSFLQSLLVGAALMVASPALANPTMLFDLQSGRVIHHQDAFQRWYPASLTKLMTAYVTFRALDAGELTLDSPIRISKNASSQIPAKMGYQPGSVVKLDNALKMMLVRSTNDIAMAIGENVGGTQELFVQRMNTEAARLGMTDTHYANPNGLFAPDQFTTARDQALLVTALRREFPQYSGYYGIEGLRAGKRVLTNFNLLVGRYNGADGMKTGFVCESGFNLIGSATRNGRTLVAIVLGAKDAQTRAVDAAALLDAGFANQSAGAQTVSALPFYGDAAREPISQRPIICPTPVKGQKQAQPSEQAEEKQESPFKKKLDHPPKLVDVGLGGATGPVPLASRGKSEEEVADVPIPSWRPDLPMPDGSGAAVQGDSGAAGDLRK</sequence>
<organism evidence="13 14">
    <name type="scientific">Mesorhizobium denitrificans</name>
    <dbReference type="NCBI Taxonomy" id="2294114"/>
    <lineage>
        <taxon>Bacteria</taxon>
        <taxon>Pseudomonadati</taxon>
        <taxon>Pseudomonadota</taxon>
        <taxon>Alphaproteobacteria</taxon>
        <taxon>Hyphomicrobiales</taxon>
        <taxon>Phyllobacteriaceae</taxon>
        <taxon>Mesorhizobium</taxon>
    </lineage>
</organism>
<comment type="similarity">
    <text evidence="1 9">Belongs to the peptidase S11 family.</text>
</comment>